<dbReference type="PROSITE" id="PS50943">
    <property type="entry name" value="HTH_CROC1"/>
    <property type="match status" value="1"/>
</dbReference>
<dbReference type="GO" id="GO:0003677">
    <property type="term" value="F:DNA binding"/>
    <property type="evidence" value="ECO:0007669"/>
    <property type="project" value="InterPro"/>
</dbReference>
<dbReference type="EMBL" id="UXAU01000019">
    <property type="protein sequence ID" value="VDC23736.1"/>
    <property type="molecule type" value="Genomic_DNA"/>
</dbReference>
<evidence type="ECO:0000259" key="1">
    <source>
        <dbReference type="PROSITE" id="PS50943"/>
    </source>
</evidence>
<keyword evidence="3" id="KW-1185">Reference proteome</keyword>
<accession>A0A3P5WZH3</accession>
<reference evidence="2 3" key="1">
    <citation type="submission" date="2018-11" db="EMBL/GenBank/DDBJ databases">
        <authorList>
            <person name="Criscuolo A."/>
        </authorList>
    </citation>
    <scope>NUCLEOTIDE SEQUENCE [LARGE SCALE GENOMIC DNA]</scope>
    <source>
        <strain evidence="2">AT11b</strain>
    </source>
</reference>
<organism evidence="2 3">
    <name type="scientific">Arthrobacter ulcerisalmonis</name>
    <dbReference type="NCBI Taxonomy" id="2483813"/>
    <lineage>
        <taxon>Bacteria</taxon>
        <taxon>Bacillati</taxon>
        <taxon>Actinomycetota</taxon>
        <taxon>Actinomycetes</taxon>
        <taxon>Micrococcales</taxon>
        <taxon>Micrococcaceae</taxon>
        <taxon>Arthrobacter</taxon>
    </lineage>
</organism>
<dbReference type="Gene3D" id="1.10.260.40">
    <property type="entry name" value="lambda repressor-like DNA-binding domains"/>
    <property type="match status" value="1"/>
</dbReference>
<dbReference type="InterPro" id="IPR001387">
    <property type="entry name" value="Cro/C1-type_HTH"/>
</dbReference>
<sequence length="98" mass="10911">MGHIWHKWQLGAYDQYMSQTSFYRAVDAASLGRAISDARKEASLTQQDLADRLGTARRTIVRLEHGEAVSVVVAMDAIRVLGRDVALVPRFAKLQVKA</sequence>
<proteinExistence type="predicted"/>
<dbReference type="CDD" id="cd00093">
    <property type="entry name" value="HTH_XRE"/>
    <property type="match status" value="1"/>
</dbReference>
<gene>
    <name evidence="2" type="ORF">PSET11_01198</name>
</gene>
<dbReference type="SMART" id="SM00530">
    <property type="entry name" value="HTH_XRE"/>
    <property type="match status" value="1"/>
</dbReference>
<dbReference type="AlphaFoldDB" id="A0A3P5WZH3"/>
<dbReference type="SUPFAM" id="SSF47413">
    <property type="entry name" value="lambda repressor-like DNA-binding domains"/>
    <property type="match status" value="1"/>
</dbReference>
<dbReference type="Proteomes" id="UP000280861">
    <property type="component" value="Unassembled WGS sequence"/>
</dbReference>
<evidence type="ECO:0000313" key="2">
    <source>
        <dbReference type="EMBL" id="VDC23736.1"/>
    </source>
</evidence>
<dbReference type="Pfam" id="PF01381">
    <property type="entry name" value="HTH_3"/>
    <property type="match status" value="1"/>
</dbReference>
<dbReference type="InterPro" id="IPR010982">
    <property type="entry name" value="Lambda_DNA-bd_dom_sf"/>
</dbReference>
<name>A0A3P5WZH3_9MICC</name>
<evidence type="ECO:0000313" key="3">
    <source>
        <dbReference type="Proteomes" id="UP000280861"/>
    </source>
</evidence>
<protein>
    <submittedName>
        <fullName evidence="2">Helix-turn-helix protein</fullName>
    </submittedName>
</protein>
<feature type="domain" description="HTH cro/C1-type" evidence="1">
    <location>
        <begin position="35"/>
        <end position="88"/>
    </location>
</feature>